<comment type="caution">
    <text evidence="2">The sequence shown here is derived from an EMBL/GenBank/DDBJ whole genome shotgun (WGS) entry which is preliminary data.</text>
</comment>
<reference evidence="2 3" key="1">
    <citation type="submission" date="2016-08" db="EMBL/GenBank/DDBJ databases">
        <title>Genomes of anaerobic fungi encode conserved fungal cellulosomes for biomass hydrolysis.</title>
        <authorList>
            <consortium name="DOE Joint Genome Institute"/>
            <person name="Haitjema C.H."/>
            <person name="Gilmore S.P."/>
            <person name="Henske J.K."/>
            <person name="Solomon K.V."/>
            <person name="De Groot R."/>
            <person name="Kuo A."/>
            <person name="Mondo S.J."/>
            <person name="Salamov A.A."/>
            <person name="Labutti K."/>
            <person name="Zhao Z."/>
            <person name="Chiniquy J."/>
            <person name="Barry K."/>
            <person name="Brewer H.M."/>
            <person name="Purvine S.O."/>
            <person name="Wright A.T."/>
            <person name="Boxma B."/>
            <person name="Van Alen T."/>
            <person name="Hackstein J.H."/>
            <person name="Baker S.E."/>
            <person name="Grigoriev I.V."/>
            <person name="O'Malley M.A."/>
        </authorList>
    </citation>
    <scope>NUCLEOTIDE SEQUENCE [LARGE SCALE GENOMIC DNA]</scope>
    <source>
        <strain evidence="3">finn</strain>
    </source>
</reference>
<accession>A0A1Y1VLD1</accession>
<reference evidence="2 3" key="2">
    <citation type="submission" date="2016-08" db="EMBL/GenBank/DDBJ databases">
        <title>Pervasive Adenine N6-methylation of Active Genes in Fungi.</title>
        <authorList>
            <consortium name="DOE Joint Genome Institute"/>
            <person name="Mondo S.J."/>
            <person name="Dannebaum R.O."/>
            <person name="Kuo R.C."/>
            <person name="Labutti K."/>
            <person name="Haridas S."/>
            <person name="Kuo A."/>
            <person name="Salamov A."/>
            <person name="Ahrendt S.R."/>
            <person name="Lipzen A."/>
            <person name="Sullivan W."/>
            <person name="Andreopoulos W.B."/>
            <person name="Clum A."/>
            <person name="Lindquist E."/>
            <person name="Daum C."/>
            <person name="Ramamoorthy G.K."/>
            <person name="Gryganskyi A."/>
            <person name="Culley D."/>
            <person name="Magnuson J.K."/>
            <person name="James T.Y."/>
            <person name="O'Malley M.A."/>
            <person name="Stajich J.E."/>
            <person name="Spatafora J.W."/>
            <person name="Visel A."/>
            <person name="Grigoriev I.V."/>
        </authorList>
    </citation>
    <scope>NUCLEOTIDE SEQUENCE [LARGE SCALE GENOMIC DNA]</scope>
    <source>
        <strain evidence="3">finn</strain>
    </source>
</reference>
<feature type="region of interest" description="Disordered" evidence="1">
    <location>
        <begin position="1"/>
        <end position="25"/>
    </location>
</feature>
<dbReference type="EMBL" id="MCFH01000003">
    <property type="protein sequence ID" value="ORX59271.1"/>
    <property type="molecule type" value="Genomic_DNA"/>
</dbReference>
<gene>
    <name evidence="2" type="ORF">BCR36DRAFT_579859</name>
</gene>
<evidence type="ECO:0000313" key="3">
    <source>
        <dbReference type="Proteomes" id="UP000193719"/>
    </source>
</evidence>
<protein>
    <submittedName>
        <fullName evidence="2">Uncharacterized protein</fullName>
    </submittedName>
</protein>
<evidence type="ECO:0000256" key="1">
    <source>
        <dbReference type="SAM" id="MobiDB-lite"/>
    </source>
</evidence>
<sequence>MVYSYNKKGEKKETGNAHNKLNTSQKKELNKYFNKKNLLVRKKQLKNAVRKYISRYLINDRFTHFEWNLVEMMVQKEELWDDDIISKEDQFNNEIDELKKLNISIGQSLDLFNFLDQGKKR</sequence>
<dbReference type="Proteomes" id="UP000193719">
    <property type="component" value="Unassembled WGS sequence"/>
</dbReference>
<keyword evidence="3" id="KW-1185">Reference proteome</keyword>
<organism evidence="2 3">
    <name type="scientific">Piromyces finnis</name>
    <dbReference type="NCBI Taxonomy" id="1754191"/>
    <lineage>
        <taxon>Eukaryota</taxon>
        <taxon>Fungi</taxon>
        <taxon>Fungi incertae sedis</taxon>
        <taxon>Chytridiomycota</taxon>
        <taxon>Chytridiomycota incertae sedis</taxon>
        <taxon>Neocallimastigomycetes</taxon>
        <taxon>Neocallimastigales</taxon>
        <taxon>Neocallimastigaceae</taxon>
        <taxon>Piromyces</taxon>
    </lineage>
</organism>
<dbReference type="AlphaFoldDB" id="A0A1Y1VLD1"/>
<name>A0A1Y1VLD1_9FUNG</name>
<evidence type="ECO:0000313" key="2">
    <source>
        <dbReference type="EMBL" id="ORX59271.1"/>
    </source>
</evidence>
<dbReference type="OrthoDB" id="10640106at2759"/>
<proteinExistence type="predicted"/>